<dbReference type="Gene3D" id="3.30.40.10">
    <property type="entry name" value="Zinc/RING finger domain, C3HC4 (zinc finger)"/>
    <property type="match status" value="1"/>
</dbReference>
<dbReference type="Proteomes" id="UP000077755">
    <property type="component" value="Chromosome 1"/>
</dbReference>
<dbReference type="InterPro" id="IPR044592">
    <property type="entry name" value="RING1A/B"/>
</dbReference>
<dbReference type="PROSITE" id="PS50089">
    <property type="entry name" value="ZF_RING_2"/>
    <property type="match status" value="1"/>
</dbReference>
<dbReference type="EMBL" id="CP093343">
    <property type="protein sequence ID" value="WOG85141.1"/>
    <property type="molecule type" value="Genomic_DNA"/>
</dbReference>
<dbReference type="InterPro" id="IPR001841">
    <property type="entry name" value="Znf_RING"/>
</dbReference>
<dbReference type="InterPro" id="IPR017907">
    <property type="entry name" value="Znf_RING_CS"/>
</dbReference>
<proteinExistence type="predicted"/>
<evidence type="ECO:0000259" key="6">
    <source>
        <dbReference type="PROSITE" id="PS50089"/>
    </source>
</evidence>
<name>A0AAF1AM29_DAUCS</name>
<evidence type="ECO:0000256" key="3">
    <source>
        <dbReference type="ARBA" id="ARBA00022833"/>
    </source>
</evidence>
<evidence type="ECO:0000256" key="5">
    <source>
        <dbReference type="SAM" id="MobiDB-lite"/>
    </source>
</evidence>
<keyword evidence="2 4" id="KW-0863">Zinc-finger</keyword>
<dbReference type="PANTHER" id="PTHR46537">
    <property type="entry name" value="OS11G0578200 PROTEIN"/>
    <property type="match status" value="1"/>
</dbReference>
<evidence type="ECO:0000256" key="2">
    <source>
        <dbReference type="ARBA" id="ARBA00022771"/>
    </source>
</evidence>
<dbReference type="GO" id="GO:0008270">
    <property type="term" value="F:zinc ion binding"/>
    <property type="evidence" value="ECO:0007669"/>
    <property type="project" value="UniProtKB-KW"/>
</dbReference>
<feature type="compositionally biased region" description="Polar residues" evidence="5">
    <location>
        <begin position="155"/>
        <end position="166"/>
    </location>
</feature>
<dbReference type="PROSITE" id="PS00518">
    <property type="entry name" value="ZF_RING_1"/>
    <property type="match status" value="1"/>
</dbReference>
<dbReference type="SMART" id="SM00184">
    <property type="entry name" value="RING"/>
    <property type="match status" value="1"/>
</dbReference>
<protein>
    <recommendedName>
        <fullName evidence="6">RING-type domain-containing protein</fullName>
    </recommendedName>
</protein>
<evidence type="ECO:0000313" key="7">
    <source>
        <dbReference type="EMBL" id="WOG85141.1"/>
    </source>
</evidence>
<feature type="domain" description="RING-type" evidence="6">
    <location>
        <begin position="70"/>
        <end position="110"/>
    </location>
</feature>
<dbReference type="InterPro" id="IPR013083">
    <property type="entry name" value="Znf_RING/FYVE/PHD"/>
</dbReference>
<reference evidence="7" key="1">
    <citation type="journal article" date="2016" name="Nat. Genet.">
        <title>A high-quality carrot genome assembly provides new insights into carotenoid accumulation and asterid genome evolution.</title>
        <authorList>
            <person name="Iorizzo M."/>
            <person name="Ellison S."/>
            <person name="Senalik D."/>
            <person name="Zeng P."/>
            <person name="Satapoomin P."/>
            <person name="Huang J."/>
            <person name="Bowman M."/>
            <person name="Iovene M."/>
            <person name="Sanseverino W."/>
            <person name="Cavagnaro P."/>
            <person name="Yildiz M."/>
            <person name="Macko-Podgorni A."/>
            <person name="Moranska E."/>
            <person name="Grzebelus E."/>
            <person name="Grzebelus D."/>
            <person name="Ashrafi H."/>
            <person name="Zheng Z."/>
            <person name="Cheng S."/>
            <person name="Spooner D."/>
            <person name="Van Deynze A."/>
            <person name="Simon P."/>
        </authorList>
    </citation>
    <scope>NUCLEOTIDE SEQUENCE</scope>
    <source>
        <tissue evidence="7">Leaf</tissue>
    </source>
</reference>
<evidence type="ECO:0000256" key="1">
    <source>
        <dbReference type="ARBA" id="ARBA00022723"/>
    </source>
</evidence>
<dbReference type="PANTHER" id="PTHR46537:SF3">
    <property type="entry name" value="E3 UBIQUITIN-PROTEIN LIGASE RING1A"/>
    <property type="match status" value="1"/>
</dbReference>
<keyword evidence="8" id="KW-1185">Reference proteome</keyword>
<accession>A0AAF1AM29</accession>
<dbReference type="CDD" id="cd16531">
    <property type="entry name" value="RING-HC_RING1-like"/>
    <property type="match status" value="1"/>
</dbReference>
<dbReference type="Pfam" id="PF13923">
    <property type="entry name" value="zf-C3HC4_2"/>
    <property type="match status" value="1"/>
</dbReference>
<dbReference type="AlphaFoldDB" id="A0AAF1AM29"/>
<feature type="compositionally biased region" description="Basic residues" evidence="5">
    <location>
        <begin position="173"/>
        <end position="182"/>
    </location>
</feature>
<sequence>MYVLFNVWQRNISTFNGLLKAQKRSHQSKLFVIHYRGAYCFNLGGRLAAPGDEEEYIIVHLPDIRKDVQCPICLGIIRKTRTIMDCLHRFCKKCIDKSFRLGNHECPSCRRHCASRRSLRDDPKYDELISALYPDIEKYEEEETAFHEEERIRNEQLQTSIAQTTHRQSEARGKKRSRGKKH</sequence>
<dbReference type="SUPFAM" id="SSF57850">
    <property type="entry name" value="RING/U-box"/>
    <property type="match status" value="1"/>
</dbReference>
<organism evidence="7 8">
    <name type="scientific">Daucus carota subsp. sativus</name>
    <name type="common">Carrot</name>
    <dbReference type="NCBI Taxonomy" id="79200"/>
    <lineage>
        <taxon>Eukaryota</taxon>
        <taxon>Viridiplantae</taxon>
        <taxon>Streptophyta</taxon>
        <taxon>Embryophyta</taxon>
        <taxon>Tracheophyta</taxon>
        <taxon>Spermatophyta</taxon>
        <taxon>Magnoliopsida</taxon>
        <taxon>eudicotyledons</taxon>
        <taxon>Gunneridae</taxon>
        <taxon>Pentapetalae</taxon>
        <taxon>asterids</taxon>
        <taxon>campanulids</taxon>
        <taxon>Apiales</taxon>
        <taxon>Apiaceae</taxon>
        <taxon>Apioideae</taxon>
        <taxon>Scandiceae</taxon>
        <taxon>Daucinae</taxon>
        <taxon>Daucus</taxon>
        <taxon>Daucus sect. Daucus</taxon>
    </lineage>
</organism>
<evidence type="ECO:0000313" key="8">
    <source>
        <dbReference type="Proteomes" id="UP000077755"/>
    </source>
</evidence>
<feature type="region of interest" description="Disordered" evidence="5">
    <location>
        <begin position="144"/>
        <end position="182"/>
    </location>
</feature>
<feature type="compositionally biased region" description="Basic and acidic residues" evidence="5">
    <location>
        <begin position="144"/>
        <end position="154"/>
    </location>
</feature>
<evidence type="ECO:0000256" key="4">
    <source>
        <dbReference type="PROSITE-ProRule" id="PRU00175"/>
    </source>
</evidence>
<gene>
    <name evidence="7" type="ORF">DCAR_0104328</name>
</gene>
<keyword evidence="3" id="KW-0862">Zinc</keyword>
<reference evidence="7" key="2">
    <citation type="submission" date="2022-03" db="EMBL/GenBank/DDBJ databases">
        <title>Draft title - Genomic analysis of global carrot germplasm unveils the trajectory of domestication and the origin of high carotenoid orange carrot.</title>
        <authorList>
            <person name="Iorizzo M."/>
            <person name="Ellison S."/>
            <person name="Senalik D."/>
            <person name="Macko-Podgorni A."/>
            <person name="Grzebelus D."/>
            <person name="Bostan H."/>
            <person name="Rolling W."/>
            <person name="Curaba J."/>
            <person name="Simon P."/>
        </authorList>
    </citation>
    <scope>NUCLEOTIDE SEQUENCE</scope>
    <source>
        <tissue evidence="7">Leaf</tissue>
    </source>
</reference>
<keyword evidence="1" id="KW-0479">Metal-binding</keyword>